<protein>
    <recommendedName>
        <fullName evidence="4">Secreted protein</fullName>
    </recommendedName>
</protein>
<evidence type="ECO:0000313" key="2">
    <source>
        <dbReference type="EMBL" id="XCI79795.1"/>
    </source>
</evidence>
<name>A0AAU8I3Q4_9XANT</name>
<evidence type="ECO:0000313" key="3">
    <source>
        <dbReference type="Proteomes" id="UP001430647"/>
    </source>
</evidence>
<dbReference type="EMBL" id="CP131914">
    <property type="protein sequence ID" value="XCI79795.1"/>
    <property type="molecule type" value="Genomic_DNA"/>
</dbReference>
<dbReference type="EMBL" id="JAKJPQ010000005">
    <property type="protein sequence ID" value="MCI2261285.1"/>
    <property type="molecule type" value="Genomic_DNA"/>
</dbReference>
<accession>A0AAU8I3Q4</accession>
<reference evidence="1" key="2">
    <citation type="submission" date="2022-01" db="EMBL/GenBank/DDBJ databases">
        <authorList>
            <person name="Rana R."/>
            <person name="Patil P.B."/>
        </authorList>
    </citation>
    <scope>NUCLEOTIDE SEQUENCE</scope>
    <source>
        <strain evidence="1">PPL560</strain>
    </source>
</reference>
<sequence length="80" mass="8332">MPTDLAALAVVFSRCVTLPTAFGGAQVPAFVECTRPTHAFGARRLTWREIGPIRVAIFAGGCCGAAKVAGACLALRKKTL</sequence>
<dbReference type="Proteomes" id="UP001430647">
    <property type="component" value="Unassembled WGS sequence"/>
</dbReference>
<dbReference type="AlphaFoldDB" id="A0AAU8I3Q4"/>
<evidence type="ECO:0000313" key="1">
    <source>
        <dbReference type="EMBL" id="MCI2261285.1"/>
    </source>
</evidence>
<dbReference type="KEGG" id="xin:Q7W82_16180"/>
<gene>
    <name evidence="1" type="ORF">L3V74_07010</name>
    <name evidence="2" type="ORF">Q7W82_16180</name>
</gene>
<keyword evidence="3" id="KW-1185">Reference proteome</keyword>
<dbReference type="RefSeq" id="WP_242159339.1">
    <property type="nucleotide sequence ID" value="NZ_CP131914.1"/>
</dbReference>
<organism evidence="2">
    <name type="scientific">Xanthomonas indica</name>
    <dbReference type="NCBI Taxonomy" id="2912242"/>
    <lineage>
        <taxon>Bacteria</taxon>
        <taxon>Pseudomonadati</taxon>
        <taxon>Pseudomonadota</taxon>
        <taxon>Gammaproteobacteria</taxon>
        <taxon>Lysobacterales</taxon>
        <taxon>Lysobacteraceae</taxon>
        <taxon>Xanthomonas</taxon>
    </lineage>
</organism>
<proteinExistence type="predicted"/>
<reference evidence="2" key="3">
    <citation type="submission" date="2023-08" db="EMBL/GenBank/DDBJ databases">
        <title>Complete genome sequence of Xanthomonas indica.</title>
        <authorList>
            <person name="Patil P.B."/>
            <person name="Rana R."/>
        </authorList>
    </citation>
    <scope>NUCLEOTIDE SEQUENCE</scope>
    <source>
        <strain evidence="2">PPL560</strain>
    </source>
</reference>
<reference evidence="1 3" key="1">
    <citation type="journal article" date="2022" name="Curr. Microbiol.">
        <title>Xanthomonas indica sp. nov., a Novel Member of Non-Pathogenic Xanthomonas Community from Healthy Rice Seeds.</title>
        <authorList>
            <person name="Rana R."/>
            <person name="Madhavan V.N."/>
            <person name="Saroha T."/>
            <person name="Bansal K."/>
            <person name="Kaur A."/>
            <person name="Sonti R.V."/>
            <person name="Patel H.K."/>
            <person name="Patil P.B."/>
        </authorList>
    </citation>
    <scope>NUCLEOTIDE SEQUENCE [LARGE SCALE GENOMIC DNA]</scope>
    <source>
        <strain evidence="1 3">PPL560</strain>
    </source>
</reference>
<evidence type="ECO:0008006" key="4">
    <source>
        <dbReference type="Google" id="ProtNLM"/>
    </source>
</evidence>